<sequence length="326" mass="37514">MLVDTQSIDWSNDSTPLFESIITDLSLTYPHREDIAKIKMMLFSLQDHVIQTEETRQRSFSLLASTKEGMPAFSSGILTLLSTGTVTLRLAVFLFLEYCLSDATRSERLLFVETGFFRSLSSTFREHGISFDGDFGPSLVSIVSDCLQPANPRYFRRYSNEKTFLIPNIHETTFDEVIEPMEGFFEIVFRHRFEFGEDEQSAESLSELLRTLLGLSPFHARTMKLVLSLPIALTFTSCVSFYTNDYLFVGSLFRDFAFGRYLIEDSDDIPLHARSDEVFRQLKEEGLDDLLEYHIEAYDDPPWNKWEPLRVVRPILINIGGNVSPW</sequence>
<evidence type="ECO:0000313" key="2">
    <source>
        <dbReference type="Proteomes" id="UP001281761"/>
    </source>
</evidence>
<name>A0ABQ9XTV1_9EUKA</name>
<comment type="caution">
    <text evidence="1">The sequence shown here is derived from an EMBL/GenBank/DDBJ whole genome shotgun (WGS) entry which is preliminary data.</text>
</comment>
<proteinExistence type="predicted"/>
<protein>
    <submittedName>
        <fullName evidence="1">Uncharacterized protein</fullName>
    </submittedName>
</protein>
<organism evidence="1 2">
    <name type="scientific">Blattamonas nauphoetae</name>
    <dbReference type="NCBI Taxonomy" id="2049346"/>
    <lineage>
        <taxon>Eukaryota</taxon>
        <taxon>Metamonada</taxon>
        <taxon>Preaxostyla</taxon>
        <taxon>Oxymonadida</taxon>
        <taxon>Blattamonas</taxon>
    </lineage>
</organism>
<keyword evidence="2" id="KW-1185">Reference proteome</keyword>
<reference evidence="1 2" key="1">
    <citation type="journal article" date="2022" name="bioRxiv">
        <title>Genomics of Preaxostyla Flagellates Illuminates Evolutionary Transitions and the Path Towards Mitochondrial Loss.</title>
        <authorList>
            <person name="Novak L.V.F."/>
            <person name="Treitli S.C."/>
            <person name="Pyrih J."/>
            <person name="Halakuc P."/>
            <person name="Pipaliya S.V."/>
            <person name="Vacek V."/>
            <person name="Brzon O."/>
            <person name="Soukal P."/>
            <person name="Eme L."/>
            <person name="Dacks J.B."/>
            <person name="Karnkowska A."/>
            <person name="Elias M."/>
            <person name="Hampl V."/>
        </authorList>
    </citation>
    <scope>NUCLEOTIDE SEQUENCE [LARGE SCALE GENOMIC DNA]</scope>
    <source>
        <strain evidence="1">NAU3</strain>
        <tissue evidence="1">Gut</tissue>
    </source>
</reference>
<evidence type="ECO:0000313" key="1">
    <source>
        <dbReference type="EMBL" id="KAK2954908.1"/>
    </source>
</evidence>
<gene>
    <name evidence="1" type="ORF">BLNAU_10047</name>
</gene>
<accession>A0ABQ9XTV1</accession>
<dbReference type="EMBL" id="JARBJD010000072">
    <property type="protein sequence ID" value="KAK2954908.1"/>
    <property type="molecule type" value="Genomic_DNA"/>
</dbReference>
<dbReference type="Proteomes" id="UP001281761">
    <property type="component" value="Unassembled WGS sequence"/>
</dbReference>